<dbReference type="InterPro" id="IPR017200">
    <property type="entry name" value="PqqE-like"/>
</dbReference>
<dbReference type="PANTHER" id="PTHR11228">
    <property type="entry name" value="RADICAL SAM DOMAIN PROTEIN"/>
    <property type="match status" value="1"/>
</dbReference>
<evidence type="ECO:0000256" key="4">
    <source>
        <dbReference type="ARBA" id="ARBA00022723"/>
    </source>
</evidence>
<accession>A8MBI4</accession>
<dbReference type="SFLD" id="SFLDS00029">
    <property type="entry name" value="Radical_SAM"/>
    <property type="match status" value="1"/>
</dbReference>
<dbReference type="InterPro" id="IPR058240">
    <property type="entry name" value="rSAM_sf"/>
</dbReference>
<evidence type="ECO:0000256" key="5">
    <source>
        <dbReference type="ARBA" id="ARBA00023004"/>
    </source>
</evidence>
<dbReference type="Pfam" id="PF04055">
    <property type="entry name" value="Radical_SAM"/>
    <property type="match status" value="1"/>
</dbReference>
<proteinExistence type="predicted"/>
<dbReference type="SUPFAM" id="SSF102114">
    <property type="entry name" value="Radical SAM enzymes"/>
    <property type="match status" value="1"/>
</dbReference>
<evidence type="ECO:0000256" key="6">
    <source>
        <dbReference type="ARBA" id="ARBA00023014"/>
    </source>
</evidence>
<dbReference type="AlphaFoldDB" id="A8MBI4"/>
<dbReference type="InterPro" id="IPR013785">
    <property type="entry name" value="Aldolase_TIM"/>
</dbReference>
<gene>
    <name evidence="8" type="ordered locus">Cmaq_1900</name>
</gene>
<keyword evidence="3" id="KW-0949">S-adenosyl-L-methionine</keyword>
<keyword evidence="4" id="KW-0479">Metal-binding</keyword>
<dbReference type="Gene3D" id="3.20.20.70">
    <property type="entry name" value="Aldolase class I"/>
    <property type="match status" value="1"/>
</dbReference>
<organism evidence="8 9">
    <name type="scientific">Caldivirga maquilingensis (strain ATCC 700844 / DSM 13496 / JCM 10307 / IC-167)</name>
    <dbReference type="NCBI Taxonomy" id="397948"/>
    <lineage>
        <taxon>Archaea</taxon>
        <taxon>Thermoproteota</taxon>
        <taxon>Thermoprotei</taxon>
        <taxon>Thermoproteales</taxon>
        <taxon>Thermoproteaceae</taxon>
        <taxon>Caldivirga</taxon>
    </lineage>
</organism>
<evidence type="ECO:0000313" key="8">
    <source>
        <dbReference type="EMBL" id="ABW02717.1"/>
    </source>
</evidence>
<dbReference type="GO" id="GO:0051539">
    <property type="term" value="F:4 iron, 4 sulfur cluster binding"/>
    <property type="evidence" value="ECO:0007669"/>
    <property type="project" value="UniProtKB-KW"/>
</dbReference>
<dbReference type="PANTHER" id="PTHR11228:SF34">
    <property type="entry name" value="TUNGSTEN-CONTAINING ALDEHYDE FERREDOXIN OXIDOREDUCTASE COFACTOR MODIFYING PROTEIN"/>
    <property type="match status" value="1"/>
</dbReference>
<dbReference type="STRING" id="397948.Cmaq_1900"/>
<dbReference type="InterPro" id="IPR050377">
    <property type="entry name" value="Radical_SAM_PqqE_MftC-like"/>
</dbReference>
<dbReference type="GO" id="GO:0046872">
    <property type="term" value="F:metal ion binding"/>
    <property type="evidence" value="ECO:0007669"/>
    <property type="project" value="UniProtKB-KW"/>
</dbReference>
<dbReference type="EMBL" id="CP000852">
    <property type="protein sequence ID" value="ABW02717.1"/>
    <property type="molecule type" value="Genomic_DNA"/>
</dbReference>
<evidence type="ECO:0000256" key="3">
    <source>
        <dbReference type="ARBA" id="ARBA00022691"/>
    </source>
</evidence>
<dbReference type="SFLD" id="SFLDG01386">
    <property type="entry name" value="main_SPASM_domain-containing"/>
    <property type="match status" value="1"/>
</dbReference>
<feature type="domain" description="Radical SAM core" evidence="7">
    <location>
        <begin position="6"/>
        <end position="217"/>
    </location>
</feature>
<dbReference type="CDD" id="cd21123">
    <property type="entry name" value="SPASM_MftC-like"/>
    <property type="match status" value="1"/>
</dbReference>
<protein>
    <submittedName>
        <fullName evidence="8">Radical SAM domain protein</fullName>
    </submittedName>
</protein>
<dbReference type="CDD" id="cd01335">
    <property type="entry name" value="Radical_SAM"/>
    <property type="match status" value="1"/>
</dbReference>
<dbReference type="PROSITE" id="PS51918">
    <property type="entry name" value="RADICAL_SAM"/>
    <property type="match status" value="1"/>
</dbReference>
<dbReference type="KEGG" id="cma:Cmaq_1900"/>
<evidence type="ECO:0000259" key="7">
    <source>
        <dbReference type="PROSITE" id="PS51918"/>
    </source>
</evidence>
<dbReference type="GO" id="GO:0003824">
    <property type="term" value="F:catalytic activity"/>
    <property type="evidence" value="ECO:0007669"/>
    <property type="project" value="InterPro"/>
</dbReference>
<comment type="cofactor">
    <cofactor evidence="1">
        <name>[4Fe-4S] cluster</name>
        <dbReference type="ChEBI" id="CHEBI:49883"/>
    </cofactor>
</comment>
<keyword evidence="5" id="KW-0408">Iron</keyword>
<dbReference type="SMART" id="SM00729">
    <property type="entry name" value="Elp3"/>
    <property type="match status" value="1"/>
</dbReference>
<dbReference type="Proteomes" id="UP000001137">
    <property type="component" value="Chromosome"/>
</dbReference>
<evidence type="ECO:0000313" key="9">
    <source>
        <dbReference type="Proteomes" id="UP000001137"/>
    </source>
</evidence>
<dbReference type="OrthoDB" id="30736at2157"/>
<dbReference type="InterPro" id="IPR007197">
    <property type="entry name" value="rSAM"/>
</dbReference>
<reference evidence="8 9" key="1">
    <citation type="submission" date="2007-10" db="EMBL/GenBank/DDBJ databases">
        <title>Complete sequence of Caldivirga maquilingensis IC-167.</title>
        <authorList>
            <consortium name="US DOE Joint Genome Institute"/>
            <person name="Copeland A."/>
            <person name="Lucas S."/>
            <person name="Lapidus A."/>
            <person name="Barry K."/>
            <person name="Glavina del Rio T."/>
            <person name="Dalin E."/>
            <person name="Tice H."/>
            <person name="Pitluck S."/>
            <person name="Saunders E."/>
            <person name="Brettin T."/>
            <person name="Bruce D."/>
            <person name="Detter J.C."/>
            <person name="Han C."/>
            <person name="Schmutz J."/>
            <person name="Larimer F."/>
            <person name="Land M."/>
            <person name="Hauser L."/>
            <person name="Kyrpides N."/>
            <person name="Ivanova N."/>
            <person name="Biddle J.F."/>
            <person name="Zhang Z."/>
            <person name="Fitz-Gibbon S.T."/>
            <person name="Lowe T.M."/>
            <person name="Saltikov C."/>
            <person name="House C.H."/>
            <person name="Richardson P."/>
        </authorList>
    </citation>
    <scope>NUCLEOTIDE SEQUENCE [LARGE SCALE GENOMIC DNA]</scope>
    <source>
        <strain evidence="9">ATCC 700844 / DSM 13496 / JCM 10307 / IC-167</strain>
    </source>
</reference>
<evidence type="ECO:0000256" key="1">
    <source>
        <dbReference type="ARBA" id="ARBA00001966"/>
    </source>
</evidence>
<evidence type="ECO:0000256" key="2">
    <source>
        <dbReference type="ARBA" id="ARBA00022485"/>
    </source>
</evidence>
<dbReference type="RefSeq" id="WP_012186936.1">
    <property type="nucleotide sequence ID" value="NC_009954.1"/>
</dbReference>
<sequence>MPLDYSQRPLLVFWETTKACPLSCRHCRANAILKPLPGELSTDEGKRLIEQLPEFGKPTPVLILTGGDPLMREDIFELIDYAKSLNVPVAVSPTVSEKLLSDNVIDELRRVSSVSVSLDGASPTTHEYIRNRNGVFELTLKAISSLLKAGVKVQVNTTFMKLNVHELPLIVKVLKDLGVYTWEVFFLIHVGRGIELEALTPEETEDVVNVLYDVSKYGFTVRTVEAPFYRRVVLHRYAFENNEINIKPNLGPLYRQLYEGLIKVMGNEPPKLTKRPMVARTRDGDGIIFVAYNGDVSPSGFLPIKLGNVKEESLVKIYRENPVLLRIRRGEYGGRCGLCEFRFICGGSRARAYAEYGDPLAEDPACVYSPGTIRLPESTLSP</sequence>
<keyword evidence="2" id="KW-0004">4Fe-4S</keyword>
<dbReference type="HOGENOM" id="CLU_009273_4_0_2"/>
<dbReference type="InterPro" id="IPR006638">
    <property type="entry name" value="Elp3/MiaA/NifB-like_rSAM"/>
</dbReference>
<keyword evidence="9" id="KW-1185">Reference proteome</keyword>
<dbReference type="SFLD" id="SFLDG01067">
    <property type="entry name" value="SPASM/twitch_domain_containing"/>
    <property type="match status" value="1"/>
</dbReference>
<dbReference type="NCBIfam" id="TIGR04053">
    <property type="entry name" value="TIGR04053 family radical SAM/SPASM domain-containing protein"/>
    <property type="match status" value="1"/>
</dbReference>
<name>A8MBI4_CALMQ</name>
<dbReference type="eggNOG" id="arCOG00938">
    <property type="taxonomic scope" value="Archaea"/>
</dbReference>
<dbReference type="GeneID" id="5708536"/>
<keyword evidence="6" id="KW-0411">Iron-sulfur</keyword>
<dbReference type="PIRSF" id="PIRSF037420">
    <property type="entry name" value="PQQ_syn_pqqE"/>
    <property type="match status" value="1"/>
</dbReference>